<evidence type="ECO:0000256" key="12">
    <source>
        <dbReference type="ARBA" id="ARBA00029757"/>
    </source>
</evidence>
<dbReference type="Pfam" id="PF02606">
    <property type="entry name" value="LpxK"/>
    <property type="match status" value="1"/>
</dbReference>
<dbReference type="UniPathway" id="UPA00359">
    <property type="reaction ID" value="UER00482"/>
</dbReference>
<organism evidence="14 15">
    <name type="scientific">Halomonas aestuarii</name>
    <dbReference type="NCBI Taxonomy" id="1897729"/>
    <lineage>
        <taxon>Bacteria</taxon>
        <taxon>Pseudomonadati</taxon>
        <taxon>Pseudomonadota</taxon>
        <taxon>Gammaproteobacteria</taxon>
        <taxon>Oceanospirillales</taxon>
        <taxon>Halomonadaceae</taxon>
        <taxon>Halomonas</taxon>
    </lineage>
</organism>
<dbReference type="PANTHER" id="PTHR42724">
    <property type="entry name" value="TETRAACYLDISACCHARIDE 4'-KINASE"/>
    <property type="match status" value="1"/>
</dbReference>
<dbReference type="SUPFAM" id="SSF52540">
    <property type="entry name" value="P-loop containing nucleoside triphosphate hydrolases"/>
    <property type="match status" value="1"/>
</dbReference>
<evidence type="ECO:0000313" key="14">
    <source>
        <dbReference type="EMBL" id="APE29770.1"/>
    </source>
</evidence>
<dbReference type="AlphaFoldDB" id="A0A1J0VCQ1"/>
<dbReference type="InterPro" id="IPR027417">
    <property type="entry name" value="P-loop_NTPase"/>
</dbReference>
<dbReference type="Proteomes" id="UP000181985">
    <property type="component" value="Chromosome"/>
</dbReference>
<dbReference type="GO" id="GO:0005886">
    <property type="term" value="C:plasma membrane"/>
    <property type="evidence" value="ECO:0007669"/>
    <property type="project" value="TreeGrafter"/>
</dbReference>
<evidence type="ECO:0000256" key="11">
    <source>
        <dbReference type="ARBA" id="ARBA00023098"/>
    </source>
</evidence>
<gene>
    <name evidence="13" type="primary">lpxK</name>
    <name evidence="14" type="ORF">BOX17_01615</name>
</gene>
<dbReference type="KEGG" id="hsi:BOX17_01615"/>
<evidence type="ECO:0000256" key="7">
    <source>
        <dbReference type="ARBA" id="ARBA00022679"/>
    </source>
</evidence>
<dbReference type="GO" id="GO:0009244">
    <property type="term" value="P:lipopolysaccharide core region biosynthetic process"/>
    <property type="evidence" value="ECO:0007669"/>
    <property type="project" value="TreeGrafter"/>
</dbReference>
<evidence type="ECO:0000256" key="10">
    <source>
        <dbReference type="ARBA" id="ARBA00022840"/>
    </source>
</evidence>
<evidence type="ECO:0000313" key="15">
    <source>
        <dbReference type="Proteomes" id="UP000181985"/>
    </source>
</evidence>
<dbReference type="NCBIfam" id="TIGR00682">
    <property type="entry name" value="lpxK"/>
    <property type="match status" value="1"/>
</dbReference>
<proteinExistence type="inferred from homology"/>
<keyword evidence="9 13" id="KW-0418">Kinase</keyword>
<dbReference type="OrthoDB" id="9766423at2"/>
<keyword evidence="10 13" id="KW-0067">ATP-binding</keyword>
<sequence>MTSLGERWLTAAYRGDAWLAVLRPLEALYRRVVRRRATAYASGRKPVWRAPVPVIVVGNITLGGTGKSPLVAWLARHLAQRGWSPGILSRGYGGHCEHYPLLLDADTPVASCGDEPRMLADQTGLPVVVDPDRPRGARRLLEAGCDILIGDDGLQHLALCRDLELVVVDGTRGFGNGRCLPAGPLREPLSRLERVDAVVVNGAPAFTPPPGAHGMVLAPAAWRRLGDGRRVPLAPLPFEGPVHALAGIGHPPRFFATLADLGVEAVTHAFADHHHYSADDLAFGDGRPLVMTAKDAVKCRELAPAESWVLEVEARPDAAFVAWLASRLHALSSSYPVPGEARATH</sequence>
<comment type="catalytic activity">
    <reaction evidence="13">
        <text>a lipid A disaccharide + ATP = a lipid IVA + ADP + H(+)</text>
        <dbReference type="Rhea" id="RHEA:67840"/>
        <dbReference type="ChEBI" id="CHEBI:15378"/>
        <dbReference type="ChEBI" id="CHEBI:30616"/>
        <dbReference type="ChEBI" id="CHEBI:176343"/>
        <dbReference type="ChEBI" id="CHEBI:176425"/>
        <dbReference type="ChEBI" id="CHEBI:456216"/>
        <dbReference type="EC" id="2.7.1.130"/>
    </reaction>
</comment>
<dbReference type="EC" id="2.7.1.130" evidence="3 13"/>
<evidence type="ECO:0000256" key="8">
    <source>
        <dbReference type="ARBA" id="ARBA00022741"/>
    </source>
</evidence>
<keyword evidence="15" id="KW-1185">Reference proteome</keyword>
<dbReference type="GO" id="GO:0009029">
    <property type="term" value="F:lipid-A 4'-kinase activity"/>
    <property type="evidence" value="ECO:0007669"/>
    <property type="project" value="UniProtKB-UniRule"/>
</dbReference>
<dbReference type="HAMAP" id="MF_00409">
    <property type="entry name" value="LpxK"/>
    <property type="match status" value="1"/>
</dbReference>
<comment type="pathway">
    <text evidence="2 13">Glycolipid biosynthesis; lipid IV(A) biosynthesis; lipid IV(A) from (3R)-3-hydroxytetradecanoyl-[acyl-carrier-protein] and UDP-N-acetyl-alpha-D-glucosamine: step 6/6.</text>
</comment>
<evidence type="ECO:0000256" key="4">
    <source>
        <dbReference type="ARBA" id="ARBA00016436"/>
    </source>
</evidence>
<evidence type="ECO:0000256" key="9">
    <source>
        <dbReference type="ARBA" id="ARBA00022777"/>
    </source>
</evidence>
<evidence type="ECO:0000256" key="6">
    <source>
        <dbReference type="ARBA" id="ARBA00022556"/>
    </source>
</evidence>
<dbReference type="GO" id="GO:0009245">
    <property type="term" value="P:lipid A biosynthetic process"/>
    <property type="evidence" value="ECO:0007669"/>
    <property type="project" value="UniProtKB-UniRule"/>
</dbReference>
<dbReference type="PANTHER" id="PTHR42724:SF1">
    <property type="entry name" value="TETRAACYLDISACCHARIDE 4'-KINASE, MITOCHONDRIAL-RELATED"/>
    <property type="match status" value="1"/>
</dbReference>
<keyword evidence="8 13" id="KW-0547">Nucleotide-binding</keyword>
<keyword evidence="7 13" id="KW-0808">Transferase</keyword>
<evidence type="ECO:0000256" key="3">
    <source>
        <dbReference type="ARBA" id="ARBA00012071"/>
    </source>
</evidence>
<accession>A0A1J0VCQ1</accession>
<dbReference type="InterPro" id="IPR003758">
    <property type="entry name" value="LpxK"/>
</dbReference>
<dbReference type="GO" id="GO:0005524">
    <property type="term" value="F:ATP binding"/>
    <property type="evidence" value="ECO:0007669"/>
    <property type="project" value="UniProtKB-UniRule"/>
</dbReference>
<comment type="similarity">
    <text evidence="13">Belongs to the LpxK family.</text>
</comment>
<protein>
    <recommendedName>
        <fullName evidence="4 13">Tetraacyldisaccharide 4'-kinase</fullName>
        <ecNumber evidence="3 13">2.7.1.130</ecNumber>
    </recommendedName>
    <alternativeName>
        <fullName evidence="12 13">Lipid A 4'-kinase</fullName>
    </alternativeName>
</protein>
<evidence type="ECO:0000256" key="2">
    <source>
        <dbReference type="ARBA" id="ARBA00004870"/>
    </source>
</evidence>
<keyword evidence="11 13" id="KW-0443">Lipid metabolism</keyword>
<evidence type="ECO:0000256" key="1">
    <source>
        <dbReference type="ARBA" id="ARBA00002274"/>
    </source>
</evidence>
<comment type="caution">
    <text evidence="13">Lacks conserved residue(s) required for the propagation of feature annotation.</text>
</comment>
<name>A0A1J0VCQ1_9GAMM</name>
<keyword evidence="5 13" id="KW-0444">Lipid biosynthesis</keyword>
<evidence type="ECO:0000256" key="13">
    <source>
        <dbReference type="HAMAP-Rule" id="MF_00409"/>
    </source>
</evidence>
<evidence type="ECO:0000256" key="5">
    <source>
        <dbReference type="ARBA" id="ARBA00022516"/>
    </source>
</evidence>
<dbReference type="EMBL" id="CP018139">
    <property type="protein sequence ID" value="APE29770.1"/>
    <property type="molecule type" value="Genomic_DNA"/>
</dbReference>
<reference evidence="15" key="1">
    <citation type="submission" date="2016-11" db="EMBL/GenBank/DDBJ databases">
        <title>Halolamina sediminis sp. nov., an extremely halophilic archaeon isolated from solar salt.</title>
        <authorList>
            <person name="Koh H.-W."/>
            <person name="Rani S."/>
            <person name="Park S.-J."/>
        </authorList>
    </citation>
    <scope>NUCLEOTIDE SEQUENCE [LARGE SCALE GENOMIC DNA]</scope>
    <source>
        <strain evidence="15">Hb3</strain>
    </source>
</reference>
<dbReference type="RefSeq" id="WP_071941757.1">
    <property type="nucleotide sequence ID" value="NZ_CP018139.1"/>
</dbReference>
<keyword evidence="6 13" id="KW-0441">Lipid A biosynthesis</keyword>
<comment type="function">
    <text evidence="1 13">Transfers the gamma-phosphate of ATP to the 4'-position of a tetraacyldisaccharide 1-phosphate intermediate (termed DS-1-P) to form tetraacyldisaccharide 1,4'-bis-phosphate (lipid IVA).</text>
</comment>